<comment type="pathway">
    <text evidence="2 6">Cofactor biosynthesis; tetrahydrofolate biosynthesis; 2-amino-4-hydroxy-6-hydroxymethyl-7,8-dihydropteridine diphosphate from 7,8-dihydroneopterin triphosphate: step 3/4.</text>
</comment>
<dbReference type="InterPro" id="IPR006156">
    <property type="entry name" value="Dihydroneopterin_aldolase"/>
</dbReference>
<dbReference type="Pfam" id="PF02152">
    <property type="entry name" value="FolB"/>
    <property type="match status" value="1"/>
</dbReference>
<dbReference type="NCBIfam" id="TIGR00525">
    <property type="entry name" value="folB"/>
    <property type="match status" value="1"/>
</dbReference>
<reference evidence="8 11" key="1">
    <citation type="submission" date="2021-11" db="EMBL/GenBank/DDBJ databases">
        <title>Draft genome sequence of Capnocytophaga sp. strain KC07075 isolated from cat oral cavity.</title>
        <authorList>
            <person name="Suzuki M."/>
            <person name="Imaoka K."/>
            <person name="Kimura M."/>
            <person name="Morikawa S."/>
            <person name="Maeda K."/>
        </authorList>
    </citation>
    <scope>NUCLEOTIDE SEQUENCE</scope>
    <source>
        <strain evidence="8">KC07075</strain>
        <strain evidence="9 11">KC07079</strain>
    </source>
</reference>
<accession>A0AAV5B0E6</accession>
<dbReference type="InterPro" id="IPR006157">
    <property type="entry name" value="FolB_dom"/>
</dbReference>
<gene>
    <name evidence="8" type="primary">folB</name>
    <name evidence="8" type="ORF">RCZ15_25000</name>
    <name evidence="9" type="ORF">RCZ16_17480</name>
</gene>
<organism evidence="8 10">
    <name type="scientific">Capnocytophaga catalasegens</name>
    <dbReference type="NCBI Taxonomy" id="1004260"/>
    <lineage>
        <taxon>Bacteria</taxon>
        <taxon>Pseudomonadati</taxon>
        <taxon>Bacteroidota</taxon>
        <taxon>Flavobacteriia</taxon>
        <taxon>Flavobacteriales</taxon>
        <taxon>Flavobacteriaceae</taxon>
        <taxon>Capnocytophaga</taxon>
    </lineage>
</organism>
<dbReference type="GO" id="GO:0004150">
    <property type="term" value="F:dihydroneopterin aldolase activity"/>
    <property type="evidence" value="ECO:0007669"/>
    <property type="project" value="UniProtKB-UniRule"/>
</dbReference>
<dbReference type="EMBL" id="BQKA01000059">
    <property type="protein sequence ID" value="GJM51527.1"/>
    <property type="molecule type" value="Genomic_DNA"/>
</dbReference>
<keyword evidence="4 6" id="KW-0289">Folate biosynthesis</keyword>
<dbReference type="AlphaFoldDB" id="A0AAV5B0E6"/>
<dbReference type="EMBL" id="BQKB01000039">
    <property type="protein sequence ID" value="GJM53431.1"/>
    <property type="molecule type" value="Genomic_DNA"/>
</dbReference>
<evidence type="ECO:0000313" key="8">
    <source>
        <dbReference type="EMBL" id="GJM51527.1"/>
    </source>
</evidence>
<dbReference type="SUPFAM" id="SSF55620">
    <property type="entry name" value="Tetrahydrobiopterin biosynthesis enzymes-like"/>
    <property type="match status" value="1"/>
</dbReference>
<dbReference type="Proteomes" id="UP001207736">
    <property type="component" value="Unassembled WGS sequence"/>
</dbReference>
<dbReference type="Gene3D" id="3.30.1130.10">
    <property type="match status" value="1"/>
</dbReference>
<evidence type="ECO:0000259" key="7">
    <source>
        <dbReference type="SMART" id="SM00905"/>
    </source>
</evidence>
<comment type="caution">
    <text evidence="8">The sequence shown here is derived from an EMBL/GenBank/DDBJ whole genome shotgun (WGS) entry which is preliminary data.</text>
</comment>
<comment type="catalytic activity">
    <reaction evidence="1 6">
        <text>7,8-dihydroneopterin = 6-hydroxymethyl-7,8-dihydropterin + glycolaldehyde</text>
        <dbReference type="Rhea" id="RHEA:10540"/>
        <dbReference type="ChEBI" id="CHEBI:17001"/>
        <dbReference type="ChEBI" id="CHEBI:17071"/>
        <dbReference type="ChEBI" id="CHEBI:44841"/>
        <dbReference type="EC" id="4.1.2.25"/>
    </reaction>
</comment>
<protein>
    <recommendedName>
        <fullName evidence="6">7,8-dihydroneopterin aldolase</fullName>
        <ecNumber evidence="6">4.1.2.25</ecNumber>
    </recommendedName>
</protein>
<name>A0AAV5B0E6_9FLAO</name>
<evidence type="ECO:0000313" key="9">
    <source>
        <dbReference type="EMBL" id="GJM53431.1"/>
    </source>
</evidence>
<dbReference type="GO" id="GO:0046654">
    <property type="term" value="P:tetrahydrofolate biosynthetic process"/>
    <property type="evidence" value="ECO:0007669"/>
    <property type="project" value="UniProtKB-UniRule"/>
</dbReference>
<keyword evidence="11" id="KW-1185">Reference proteome</keyword>
<dbReference type="SMART" id="SM00905">
    <property type="entry name" value="FolB"/>
    <property type="match status" value="1"/>
</dbReference>
<proteinExistence type="inferred from homology"/>
<dbReference type="PANTHER" id="PTHR42844:SF1">
    <property type="entry name" value="DIHYDRONEOPTERIN ALDOLASE 1-RELATED"/>
    <property type="match status" value="1"/>
</dbReference>
<comment type="similarity">
    <text evidence="3 6">Belongs to the DHNA family.</text>
</comment>
<comment type="function">
    <text evidence="6">Catalyzes the conversion of 7,8-dihydroneopterin to 6-hydroxymethyl-7,8-dihydropterin.</text>
</comment>
<sequence>MVEHSITLNNIRIYAYHGCLEQEAQIGSNYRIDISVCANFQKAIASDELSDAIDYVHLNQIVKQEMAIRSELLEHVAGRIFQRIKSDFEQITKISVEIAKLNPPIGGDVESVSVKIIEQIVG</sequence>
<dbReference type="EC" id="4.1.2.25" evidence="6"/>
<evidence type="ECO:0000256" key="2">
    <source>
        <dbReference type="ARBA" id="ARBA00005013"/>
    </source>
</evidence>
<keyword evidence="5 6" id="KW-0456">Lyase</keyword>
<evidence type="ECO:0000256" key="1">
    <source>
        <dbReference type="ARBA" id="ARBA00001353"/>
    </source>
</evidence>
<evidence type="ECO:0000256" key="5">
    <source>
        <dbReference type="ARBA" id="ARBA00023239"/>
    </source>
</evidence>
<evidence type="ECO:0000256" key="6">
    <source>
        <dbReference type="RuleBase" id="RU362079"/>
    </source>
</evidence>
<evidence type="ECO:0000313" key="10">
    <source>
        <dbReference type="Proteomes" id="UP001207736"/>
    </source>
</evidence>
<evidence type="ECO:0000256" key="4">
    <source>
        <dbReference type="ARBA" id="ARBA00022909"/>
    </source>
</evidence>
<evidence type="ECO:0000313" key="11">
    <source>
        <dbReference type="Proteomes" id="UP001208692"/>
    </source>
</evidence>
<dbReference type="InterPro" id="IPR043133">
    <property type="entry name" value="GTP-CH-I_C/QueF"/>
</dbReference>
<dbReference type="GO" id="GO:0005737">
    <property type="term" value="C:cytoplasm"/>
    <property type="evidence" value="ECO:0007669"/>
    <property type="project" value="TreeGrafter"/>
</dbReference>
<dbReference type="GO" id="GO:0046656">
    <property type="term" value="P:folic acid biosynthetic process"/>
    <property type="evidence" value="ECO:0007669"/>
    <property type="project" value="UniProtKB-UniRule"/>
</dbReference>
<dbReference type="NCBIfam" id="TIGR00526">
    <property type="entry name" value="folB_dom"/>
    <property type="match status" value="1"/>
</dbReference>
<dbReference type="RefSeq" id="WP_264845365.1">
    <property type="nucleotide sequence ID" value="NZ_BPMA01000009.1"/>
</dbReference>
<dbReference type="PANTHER" id="PTHR42844">
    <property type="entry name" value="DIHYDRONEOPTERIN ALDOLASE 1-RELATED"/>
    <property type="match status" value="1"/>
</dbReference>
<dbReference type="Proteomes" id="UP001208692">
    <property type="component" value="Unassembled WGS sequence"/>
</dbReference>
<feature type="domain" description="Dihydroneopterin aldolase/epimerase" evidence="7">
    <location>
        <begin position="6"/>
        <end position="118"/>
    </location>
</feature>
<evidence type="ECO:0000256" key="3">
    <source>
        <dbReference type="ARBA" id="ARBA00005708"/>
    </source>
</evidence>